<evidence type="ECO:0000256" key="1">
    <source>
        <dbReference type="ARBA" id="ARBA00023157"/>
    </source>
</evidence>
<protein>
    <recommendedName>
        <fullName evidence="6">CUB domain-containing protein</fullName>
    </recommendedName>
</protein>
<feature type="signal peptide" evidence="5">
    <location>
        <begin position="1"/>
        <end position="20"/>
    </location>
</feature>
<evidence type="ECO:0000259" key="6">
    <source>
        <dbReference type="PROSITE" id="PS01180"/>
    </source>
</evidence>
<comment type="caution">
    <text evidence="2">Lacks conserved residue(s) required for the propagation of feature annotation.</text>
</comment>
<evidence type="ECO:0000256" key="5">
    <source>
        <dbReference type="SAM" id="SignalP"/>
    </source>
</evidence>
<dbReference type="AlphaFoldDB" id="H2Y0F4"/>
<evidence type="ECO:0000313" key="7">
    <source>
        <dbReference type="Ensembl" id="ENSCINP00000035388.1"/>
    </source>
</evidence>
<dbReference type="InterPro" id="IPR035914">
    <property type="entry name" value="Sperma_CUB_dom_sf"/>
</dbReference>
<proteinExistence type="predicted"/>
<dbReference type="Pfam" id="PF00431">
    <property type="entry name" value="CUB"/>
    <property type="match status" value="1"/>
</dbReference>
<reference evidence="7" key="4">
    <citation type="submission" date="2025-09" db="UniProtKB">
        <authorList>
            <consortium name="Ensembl"/>
        </authorList>
    </citation>
    <scope>IDENTIFICATION</scope>
</reference>
<keyword evidence="4" id="KW-0472">Membrane</keyword>
<dbReference type="GeneTree" id="ENSGT00390000002534"/>
<keyword evidence="1" id="KW-1015">Disulfide bond</keyword>
<dbReference type="PROSITE" id="PS01180">
    <property type="entry name" value="CUB"/>
    <property type="match status" value="1"/>
</dbReference>
<feature type="compositionally biased region" description="Polar residues" evidence="3">
    <location>
        <begin position="194"/>
        <end position="209"/>
    </location>
</feature>
<feature type="region of interest" description="Disordered" evidence="3">
    <location>
        <begin position="194"/>
        <end position="215"/>
    </location>
</feature>
<reference evidence="7" key="2">
    <citation type="journal article" date="2008" name="Genome Biol.">
        <title>Improved genome assembly and evidence-based global gene model set for the chordate Ciona intestinalis: new insight into intron and operon populations.</title>
        <authorList>
            <person name="Satou Y."/>
            <person name="Mineta K."/>
            <person name="Ogasawara M."/>
            <person name="Sasakura Y."/>
            <person name="Shoguchi E."/>
            <person name="Ueno K."/>
            <person name="Yamada L."/>
            <person name="Matsumoto J."/>
            <person name="Wasserscheid J."/>
            <person name="Dewar K."/>
            <person name="Wiley G.B."/>
            <person name="Macmil S.L."/>
            <person name="Roe B.A."/>
            <person name="Zeller R.W."/>
            <person name="Hastings K.E."/>
            <person name="Lemaire P."/>
            <person name="Lindquist E."/>
            <person name="Endo T."/>
            <person name="Hotta K."/>
            <person name="Inaba K."/>
        </authorList>
    </citation>
    <scope>NUCLEOTIDE SEQUENCE [LARGE SCALE GENOMIC DNA]</scope>
    <source>
        <strain evidence="7">wild type</strain>
    </source>
</reference>
<dbReference type="EMBL" id="EAAA01002227">
    <property type="status" value="NOT_ANNOTATED_CDS"/>
    <property type="molecule type" value="Genomic_DNA"/>
</dbReference>
<dbReference type="Proteomes" id="UP000008144">
    <property type="component" value="Chromosome 5"/>
</dbReference>
<reference evidence="8" key="1">
    <citation type="journal article" date="2002" name="Science">
        <title>The draft genome of Ciona intestinalis: insights into chordate and vertebrate origins.</title>
        <authorList>
            <person name="Dehal P."/>
            <person name="Satou Y."/>
            <person name="Campbell R.K."/>
            <person name="Chapman J."/>
            <person name="Degnan B."/>
            <person name="De Tomaso A."/>
            <person name="Davidson B."/>
            <person name="Di Gregorio A."/>
            <person name="Gelpke M."/>
            <person name="Goodstein D.M."/>
            <person name="Harafuji N."/>
            <person name="Hastings K.E."/>
            <person name="Ho I."/>
            <person name="Hotta K."/>
            <person name="Huang W."/>
            <person name="Kawashima T."/>
            <person name="Lemaire P."/>
            <person name="Martinez D."/>
            <person name="Meinertzhagen I.A."/>
            <person name="Necula S."/>
            <person name="Nonaka M."/>
            <person name="Putnam N."/>
            <person name="Rash S."/>
            <person name="Saiga H."/>
            <person name="Satake M."/>
            <person name="Terry A."/>
            <person name="Yamada L."/>
            <person name="Wang H.G."/>
            <person name="Awazu S."/>
            <person name="Azumi K."/>
            <person name="Boore J."/>
            <person name="Branno M."/>
            <person name="Chin-Bow S."/>
            <person name="DeSantis R."/>
            <person name="Doyle S."/>
            <person name="Francino P."/>
            <person name="Keys D.N."/>
            <person name="Haga S."/>
            <person name="Hayashi H."/>
            <person name="Hino K."/>
            <person name="Imai K.S."/>
            <person name="Inaba K."/>
            <person name="Kano S."/>
            <person name="Kobayashi K."/>
            <person name="Kobayashi M."/>
            <person name="Lee B.I."/>
            <person name="Makabe K.W."/>
            <person name="Manohar C."/>
            <person name="Matassi G."/>
            <person name="Medina M."/>
            <person name="Mochizuki Y."/>
            <person name="Mount S."/>
            <person name="Morishita T."/>
            <person name="Miura S."/>
            <person name="Nakayama A."/>
            <person name="Nishizaka S."/>
            <person name="Nomoto H."/>
            <person name="Ohta F."/>
            <person name="Oishi K."/>
            <person name="Rigoutsos I."/>
            <person name="Sano M."/>
            <person name="Sasaki A."/>
            <person name="Sasakura Y."/>
            <person name="Shoguchi E."/>
            <person name="Shin-i T."/>
            <person name="Spagnuolo A."/>
            <person name="Stainier D."/>
            <person name="Suzuki M.M."/>
            <person name="Tassy O."/>
            <person name="Takatori N."/>
            <person name="Tokuoka M."/>
            <person name="Yagi K."/>
            <person name="Yoshizaki F."/>
            <person name="Wada S."/>
            <person name="Zhang C."/>
            <person name="Hyatt P.D."/>
            <person name="Larimer F."/>
            <person name="Detter C."/>
            <person name="Doggett N."/>
            <person name="Glavina T."/>
            <person name="Hawkins T."/>
            <person name="Richardson P."/>
            <person name="Lucas S."/>
            <person name="Kohara Y."/>
            <person name="Levine M."/>
            <person name="Satoh N."/>
            <person name="Rokhsar D.S."/>
        </authorList>
    </citation>
    <scope>NUCLEOTIDE SEQUENCE [LARGE SCALE GENOMIC DNA]</scope>
</reference>
<feature type="chain" id="PRO_5003577949" description="CUB domain-containing protein" evidence="5">
    <location>
        <begin position="21"/>
        <end position="248"/>
    </location>
</feature>
<dbReference type="SUPFAM" id="SSF49854">
    <property type="entry name" value="Spermadhesin, CUB domain"/>
    <property type="match status" value="1"/>
</dbReference>
<dbReference type="HOGENOM" id="CLU_1122232_0_0_1"/>
<organism evidence="7 8">
    <name type="scientific">Ciona intestinalis</name>
    <name type="common">Transparent sea squirt</name>
    <name type="synonym">Ascidia intestinalis</name>
    <dbReference type="NCBI Taxonomy" id="7719"/>
    <lineage>
        <taxon>Eukaryota</taxon>
        <taxon>Metazoa</taxon>
        <taxon>Chordata</taxon>
        <taxon>Tunicata</taxon>
        <taxon>Ascidiacea</taxon>
        <taxon>Phlebobranchia</taxon>
        <taxon>Cionidae</taxon>
        <taxon>Ciona</taxon>
    </lineage>
</organism>
<evidence type="ECO:0000256" key="2">
    <source>
        <dbReference type="PROSITE-ProRule" id="PRU00059"/>
    </source>
</evidence>
<accession>H2Y0F4</accession>
<dbReference type="Gene3D" id="2.60.120.290">
    <property type="entry name" value="Spermadhesin, CUB domain"/>
    <property type="match status" value="1"/>
</dbReference>
<feature type="transmembrane region" description="Helical" evidence="4">
    <location>
        <begin position="220"/>
        <end position="247"/>
    </location>
</feature>
<keyword evidence="4" id="KW-0812">Transmembrane</keyword>
<keyword evidence="8" id="KW-1185">Reference proteome</keyword>
<keyword evidence="4" id="KW-1133">Transmembrane helix</keyword>
<dbReference type="InParanoid" id="H2Y0F4"/>
<evidence type="ECO:0000256" key="3">
    <source>
        <dbReference type="SAM" id="MobiDB-lite"/>
    </source>
</evidence>
<reference evidence="7" key="3">
    <citation type="submission" date="2025-08" db="UniProtKB">
        <authorList>
            <consortium name="Ensembl"/>
        </authorList>
    </citation>
    <scope>IDENTIFICATION</scope>
</reference>
<dbReference type="InterPro" id="IPR000859">
    <property type="entry name" value="CUB_dom"/>
</dbReference>
<evidence type="ECO:0000313" key="8">
    <source>
        <dbReference type="Proteomes" id="UP000008144"/>
    </source>
</evidence>
<evidence type="ECO:0000256" key="4">
    <source>
        <dbReference type="SAM" id="Phobius"/>
    </source>
</evidence>
<feature type="domain" description="CUB" evidence="6">
    <location>
        <begin position="56"/>
        <end position="175"/>
    </location>
</feature>
<sequence>MNLNYFVLLCFALVRGGSNARQTRNGEKVDIRRSIRPPAILRAGESVAPQPGWSHCVHNIRAGAFWGTISSRTLRNLRETQFQCTWMITAEASRKVVVAVQRLTYGSSASARCRTQFLEIIDSGKTQGKYCVRRHPTGDYVARGSVVRIDIQGESELARLIRDRRNPFVFIYKSVPRTIVSGFRSTTSRISGINTYTETPPTISSNTPGDRNKKNKNKKYGALTLSGIIAVIVCSALVVLIIIILLIK</sequence>
<keyword evidence="5" id="KW-0732">Signal</keyword>
<dbReference type="Ensembl" id="ENSCINT00000037351.1">
    <property type="protein sequence ID" value="ENSCINP00000035388.1"/>
    <property type="gene ID" value="ENSCING00000022820.1"/>
</dbReference>
<name>H2Y0F4_CIOIN</name>